<sequence>MVPQVPVLEPIMLGNLKLRNRVCMGSMTRNRCTHDNKPTPASVEHYRARARDGVGLIIAEGTFVSINGSEWPHAPLMTLDEHADAWKNVTDAVHEEGGSIFFQPWHPGRIQHEDMPMMKASGYPVYAPSAVPAAGGKFRVLPGMPGHTTNITEIDRPQDIIDQYRRSVTLAKKAGFDGIELLSQGGYLLHNFLCSRANHRVDQYGGPVENRCRFPLQVLDAILEIWEPDRVGVKLCPSDDYNDSAVSYSELSETYRYYINELMKRNLAFVNLSRRGCQVVMEQDEYFKKKPRASDLELPSGYEPLNQFGDMVKFEGSRTKLMVNHEYTVAEANELMRTGKIDMVTLGRPFIYNPDLITRIKHGIPFATNTRGGHVNYGPYEDVNENYNDWPVASETTVRQ</sequence>
<evidence type="ECO:0000313" key="4">
    <source>
        <dbReference type="Proteomes" id="UP000277212"/>
    </source>
</evidence>
<dbReference type="GO" id="GO:0016491">
    <property type="term" value="F:oxidoreductase activity"/>
    <property type="evidence" value="ECO:0007669"/>
    <property type="project" value="InterPro"/>
</dbReference>
<accession>A0A3M2RSW8</accession>
<dbReference type="Gene3D" id="3.20.20.70">
    <property type="entry name" value="Aldolase class I"/>
    <property type="match status" value="1"/>
</dbReference>
<keyword evidence="1" id="KW-0285">Flavoprotein</keyword>
<dbReference type="PANTHER" id="PTHR22893:SF91">
    <property type="entry name" value="NADPH DEHYDROGENASE 2-RELATED"/>
    <property type="match status" value="1"/>
</dbReference>
<proteinExistence type="predicted"/>
<keyword evidence="4" id="KW-1185">Reference proteome</keyword>
<dbReference type="EMBL" id="NKUJ01000313">
    <property type="protein sequence ID" value="RMJ07955.1"/>
    <property type="molecule type" value="Genomic_DNA"/>
</dbReference>
<organism evidence="3 4">
    <name type="scientific">Fusarium kuroshium</name>
    <dbReference type="NCBI Taxonomy" id="2010991"/>
    <lineage>
        <taxon>Eukaryota</taxon>
        <taxon>Fungi</taxon>
        <taxon>Dikarya</taxon>
        <taxon>Ascomycota</taxon>
        <taxon>Pezizomycotina</taxon>
        <taxon>Sordariomycetes</taxon>
        <taxon>Hypocreomycetidae</taxon>
        <taxon>Hypocreales</taxon>
        <taxon>Nectriaceae</taxon>
        <taxon>Fusarium</taxon>
        <taxon>Fusarium solani species complex</taxon>
    </lineage>
</organism>
<evidence type="ECO:0000259" key="2">
    <source>
        <dbReference type="Pfam" id="PF00724"/>
    </source>
</evidence>
<dbReference type="STRING" id="2010991.A0A3M2RSW8"/>
<dbReference type="InterPro" id="IPR013785">
    <property type="entry name" value="Aldolase_TIM"/>
</dbReference>
<name>A0A3M2RSW8_9HYPO</name>
<evidence type="ECO:0000313" key="3">
    <source>
        <dbReference type="EMBL" id="RMJ07955.1"/>
    </source>
</evidence>
<gene>
    <name evidence="3" type="ORF">CDV36_012442</name>
</gene>
<dbReference type="InterPro" id="IPR001155">
    <property type="entry name" value="OxRdtase_FMN_N"/>
</dbReference>
<evidence type="ECO:0000256" key="1">
    <source>
        <dbReference type="ARBA" id="ARBA00022630"/>
    </source>
</evidence>
<dbReference type="GO" id="GO:0010181">
    <property type="term" value="F:FMN binding"/>
    <property type="evidence" value="ECO:0007669"/>
    <property type="project" value="InterPro"/>
</dbReference>
<dbReference type="SUPFAM" id="SSF51395">
    <property type="entry name" value="FMN-linked oxidoreductases"/>
    <property type="match status" value="1"/>
</dbReference>
<dbReference type="OrthoDB" id="276546at2759"/>
<reference evidence="3 4" key="1">
    <citation type="submission" date="2017-06" db="EMBL/GenBank/DDBJ databases">
        <title>Comparative genomic analysis of Ambrosia Fusariam Clade fungi.</title>
        <authorList>
            <person name="Stajich J.E."/>
            <person name="Carrillo J."/>
            <person name="Kijimoto T."/>
            <person name="Eskalen A."/>
            <person name="O'Donnell K."/>
            <person name="Kasson M."/>
        </authorList>
    </citation>
    <scope>NUCLEOTIDE SEQUENCE [LARGE SCALE GENOMIC DNA]</scope>
    <source>
        <strain evidence="3">UCR3666</strain>
    </source>
</reference>
<dbReference type="Pfam" id="PF00724">
    <property type="entry name" value="Oxidored_FMN"/>
    <property type="match status" value="1"/>
</dbReference>
<dbReference type="AlphaFoldDB" id="A0A3M2RSW8"/>
<dbReference type="Proteomes" id="UP000277212">
    <property type="component" value="Unassembled WGS sequence"/>
</dbReference>
<comment type="caution">
    <text evidence="3">The sequence shown here is derived from an EMBL/GenBank/DDBJ whole genome shotgun (WGS) entry which is preliminary data.</text>
</comment>
<dbReference type="PANTHER" id="PTHR22893">
    <property type="entry name" value="NADH OXIDOREDUCTASE-RELATED"/>
    <property type="match status" value="1"/>
</dbReference>
<feature type="domain" description="NADH:flavin oxidoreductase/NADH oxidase N-terminal" evidence="2">
    <location>
        <begin position="8"/>
        <end position="365"/>
    </location>
</feature>
<dbReference type="InterPro" id="IPR045247">
    <property type="entry name" value="Oye-like"/>
</dbReference>
<protein>
    <recommendedName>
        <fullName evidence="2">NADH:flavin oxidoreductase/NADH oxidase N-terminal domain-containing protein</fullName>
    </recommendedName>
</protein>